<gene>
    <name evidence="1" type="ORF">CERZMDRAFT_80783</name>
</gene>
<evidence type="ECO:0000313" key="2">
    <source>
        <dbReference type="Proteomes" id="UP000799539"/>
    </source>
</evidence>
<dbReference type="AlphaFoldDB" id="A0A6A6FTU4"/>
<protein>
    <submittedName>
        <fullName evidence="1">Uncharacterized protein</fullName>
    </submittedName>
</protein>
<name>A0A6A6FTU4_9PEZI</name>
<proteinExistence type="predicted"/>
<dbReference type="EMBL" id="ML992663">
    <property type="protein sequence ID" value="KAF2216734.1"/>
    <property type="molecule type" value="Genomic_DNA"/>
</dbReference>
<sequence length="216" mass="24015">MSAQQSAIPAVSVWCRQAVTEARVWSSENYNAEGTTLCVSRRRTLHGQLVRLRGIDSSKAWNRKDRHAFVLPSPPWRQMTPLTHPRRHLSAARVLRLAVTQQEHEPPFGGLRMCQKRLDQEVKLPLTIRTSSAASPTPQLCYFQILGATSPRMRWAMLDVPACCAVALLGAVGYSIGLKNSLTLERAAACSCGSACFTWTFEHARLALWNSNTSVK</sequence>
<evidence type="ECO:0000313" key="1">
    <source>
        <dbReference type="EMBL" id="KAF2216734.1"/>
    </source>
</evidence>
<organism evidence="1 2">
    <name type="scientific">Cercospora zeae-maydis SCOH1-5</name>
    <dbReference type="NCBI Taxonomy" id="717836"/>
    <lineage>
        <taxon>Eukaryota</taxon>
        <taxon>Fungi</taxon>
        <taxon>Dikarya</taxon>
        <taxon>Ascomycota</taxon>
        <taxon>Pezizomycotina</taxon>
        <taxon>Dothideomycetes</taxon>
        <taxon>Dothideomycetidae</taxon>
        <taxon>Mycosphaerellales</taxon>
        <taxon>Mycosphaerellaceae</taxon>
        <taxon>Cercospora</taxon>
    </lineage>
</organism>
<reference evidence="1" key="1">
    <citation type="journal article" date="2020" name="Stud. Mycol.">
        <title>101 Dothideomycetes genomes: a test case for predicting lifestyles and emergence of pathogens.</title>
        <authorList>
            <person name="Haridas S."/>
            <person name="Albert R."/>
            <person name="Binder M."/>
            <person name="Bloem J."/>
            <person name="Labutti K."/>
            <person name="Salamov A."/>
            <person name="Andreopoulos B."/>
            <person name="Baker S."/>
            <person name="Barry K."/>
            <person name="Bills G."/>
            <person name="Bluhm B."/>
            <person name="Cannon C."/>
            <person name="Castanera R."/>
            <person name="Culley D."/>
            <person name="Daum C."/>
            <person name="Ezra D."/>
            <person name="Gonzalez J."/>
            <person name="Henrissat B."/>
            <person name="Kuo A."/>
            <person name="Liang C."/>
            <person name="Lipzen A."/>
            <person name="Lutzoni F."/>
            <person name="Magnuson J."/>
            <person name="Mondo S."/>
            <person name="Nolan M."/>
            <person name="Ohm R."/>
            <person name="Pangilinan J."/>
            <person name="Park H.-J."/>
            <person name="Ramirez L."/>
            <person name="Alfaro M."/>
            <person name="Sun H."/>
            <person name="Tritt A."/>
            <person name="Yoshinaga Y."/>
            <person name="Zwiers L.-H."/>
            <person name="Turgeon B."/>
            <person name="Goodwin S."/>
            <person name="Spatafora J."/>
            <person name="Crous P."/>
            <person name="Grigoriev I."/>
        </authorList>
    </citation>
    <scope>NUCLEOTIDE SEQUENCE</scope>
    <source>
        <strain evidence="1">SCOH1-5</strain>
    </source>
</reference>
<accession>A0A6A6FTU4</accession>
<keyword evidence="2" id="KW-1185">Reference proteome</keyword>
<dbReference type="Proteomes" id="UP000799539">
    <property type="component" value="Unassembled WGS sequence"/>
</dbReference>